<organism evidence="14">
    <name type="scientific">Chelativorans sp. (strain BNC1)</name>
    <dbReference type="NCBI Taxonomy" id="266779"/>
    <lineage>
        <taxon>Bacteria</taxon>
        <taxon>Pseudomonadati</taxon>
        <taxon>Pseudomonadota</taxon>
        <taxon>Alphaproteobacteria</taxon>
        <taxon>Hyphomicrobiales</taxon>
        <taxon>Phyllobacteriaceae</taxon>
        <taxon>Chelativorans</taxon>
    </lineage>
</organism>
<dbReference type="GO" id="GO:0008734">
    <property type="term" value="F:L-aspartate oxidase activity"/>
    <property type="evidence" value="ECO:0007669"/>
    <property type="project" value="UniProtKB-UniRule"/>
</dbReference>
<evidence type="ECO:0000313" key="14">
    <source>
        <dbReference type="EMBL" id="ABG63940.1"/>
    </source>
</evidence>
<evidence type="ECO:0000256" key="8">
    <source>
        <dbReference type="ARBA" id="ARBA00023002"/>
    </source>
</evidence>
<dbReference type="InterPro" id="IPR003953">
    <property type="entry name" value="FAD-dep_OxRdtase_2_FAD-bd"/>
</dbReference>
<dbReference type="UniPathway" id="UPA00253">
    <property type="reaction ID" value="UER00326"/>
</dbReference>
<name>Q11F85_CHESB</name>
<comment type="function">
    <text evidence="11">Catalyzes the oxidation of L-aspartate to iminoaspartate.</text>
</comment>
<comment type="cofactor">
    <cofactor evidence="1 11">
        <name>FAD</name>
        <dbReference type="ChEBI" id="CHEBI:57692"/>
    </cofactor>
</comment>
<evidence type="ECO:0000256" key="1">
    <source>
        <dbReference type="ARBA" id="ARBA00001974"/>
    </source>
</evidence>
<dbReference type="Gene3D" id="3.90.700.10">
    <property type="entry name" value="Succinate dehydrogenase/fumarate reductase flavoprotein, catalytic domain"/>
    <property type="match status" value="1"/>
</dbReference>
<dbReference type="KEGG" id="mes:Meso_2556"/>
<comment type="pathway">
    <text evidence="2 11">Cofactor biosynthesis; NAD(+) biosynthesis; iminoaspartate from L-aspartate (oxidase route): step 1/1.</text>
</comment>
<dbReference type="InterPro" id="IPR027477">
    <property type="entry name" value="Succ_DH/fumarate_Rdtase_cat_sf"/>
</dbReference>
<evidence type="ECO:0000256" key="10">
    <source>
        <dbReference type="NCBIfam" id="TIGR00551"/>
    </source>
</evidence>
<dbReference type="InterPro" id="IPR037099">
    <property type="entry name" value="Fum_R/Succ_DH_flav-like_C_sf"/>
</dbReference>
<dbReference type="Pfam" id="PF02910">
    <property type="entry name" value="Succ_DH_flav_C"/>
    <property type="match status" value="1"/>
</dbReference>
<dbReference type="OrthoDB" id="9806724at2"/>
<sequence>MNGFDLHDLSGRPVIIGAGLAGLATALHLSPMPVVVLSKAPLGEEASSAWAQGGLAAAMGPDDDPDLHLADTLAAGDGLCDPDIVGKVVRAAPRAIEDLARFGVRFDKAEDGPLLLGLEAAHSRRRIIHAEGDATGREIMRALVAAVRRTPSITVLEGFEARRLLTEDGAISGVVAAGPDSPVLLATSRVVIATGSIGGLYEDTTTPLGSFGQGLALAAHAGAALRDLEFVQFHPTALDGTGRPMRLVSEAVRGEGAVLIDETGRRFLEGTPGAELAPRDVVARAVAWHLSMGHRVFLDARGAIGTSFALRFPSIYAFCRAAGLDPSRVPIPIRPAVHYHMGGIAVNGEGRSSVRGLWACGEVASTGLHGANRLASNSLIEAAVFGRWVAESIAGAGDAMRHRPGSFAMPGSADASVVRPVVSRALGVIRDADTMRDAIASLLPLAERKGPASDPAAVALMMVVSALAREESRGGHFRADFPRRSEYAVHSRLTLANAFETARSLVPEPAIPMARSA</sequence>
<dbReference type="EC" id="1.4.3.16" evidence="4 10"/>
<dbReference type="InterPro" id="IPR005288">
    <property type="entry name" value="NadB"/>
</dbReference>
<evidence type="ECO:0000256" key="5">
    <source>
        <dbReference type="ARBA" id="ARBA00022630"/>
    </source>
</evidence>
<dbReference type="GO" id="GO:0005737">
    <property type="term" value="C:cytoplasm"/>
    <property type="evidence" value="ECO:0007669"/>
    <property type="project" value="UniProtKB-SubCell"/>
</dbReference>
<dbReference type="Gene3D" id="1.20.58.100">
    <property type="entry name" value="Fumarate reductase/succinate dehydrogenase flavoprotein-like, C-terminal domain"/>
    <property type="match status" value="1"/>
</dbReference>
<dbReference type="SUPFAM" id="SSF56425">
    <property type="entry name" value="Succinate dehydrogenase/fumarate reductase flavoprotein, catalytic domain"/>
    <property type="match status" value="1"/>
</dbReference>
<dbReference type="PANTHER" id="PTHR42716:SF2">
    <property type="entry name" value="L-ASPARTATE OXIDASE, CHLOROPLASTIC"/>
    <property type="match status" value="1"/>
</dbReference>
<dbReference type="InterPro" id="IPR036188">
    <property type="entry name" value="FAD/NAD-bd_sf"/>
</dbReference>
<comment type="subcellular location">
    <subcellularLocation>
        <location evidence="11">Cytoplasm</location>
    </subcellularLocation>
</comment>
<evidence type="ECO:0000256" key="2">
    <source>
        <dbReference type="ARBA" id="ARBA00004950"/>
    </source>
</evidence>
<evidence type="ECO:0000256" key="11">
    <source>
        <dbReference type="RuleBase" id="RU362049"/>
    </source>
</evidence>
<evidence type="ECO:0000256" key="6">
    <source>
        <dbReference type="ARBA" id="ARBA00022642"/>
    </source>
</evidence>
<dbReference type="PRINTS" id="PR00368">
    <property type="entry name" value="FADPNR"/>
</dbReference>
<keyword evidence="8 11" id="KW-0560">Oxidoreductase</keyword>
<feature type="domain" description="Fumarate reductase/succinate dehydrogenase flavoprotein-like C-terminal" evidence="13">
    <location>
        <begin position="457"/>
        <end position="488"/>
    </location>
</feature>
<keyword evidence="5 11" id="KW-0285">Flavoprotein</keyword>
<dbReference type="HOGENOM" id="CLU_014312_3_2_5"/>
<protein>
    <recommendedName>
        <fullName evidence="4 10">L-aspartate oxidase</fullName>
        <ecNumber evidence="4 10">1.4.3.16</ecNumber>
    </recommendedName>
</protein>
<dbReference type="SUPFAM" id="SSF46977">
    <property type="entry name" value="Succinate dehydrogenase/fumarate reductase flavoprotein C-terminal domain"/>
    <property type="match status" value="1"/>
</dbReference>
<gene>
    <name evidence="14" type="ordered locus">Meso_2556</name>
</gene>
<dbReference type="NCBIfam" id="TIGR00551">
    <property type="entry name" value="nadB"/>
    <property type="match status" value="1"/>
</dbReference>
<keyword evidence="6 11" id="KW-0662">Pyridine nucleotide biosynthesis</keyword>
<evidence type="ECO:0000256" key="3">
    <source>
        <dbReference type="ARBA" id="ARBA00008562"/>
    </source>
</evidence>
<comment type="similarity">
    <text evidence="3 11">Belongs to the FAD-dependent oxidoreductase 2 family. NadB subfamily.</text>
</comment>
<dbReference type="SUPFAM" id="SSF51905">
    <property type="entry name" value="FAD/NAD(P)-binding domain"/>
    <property type="match status" value="1"/>
</dbReference>
<dbReference type="Gene3D" id="3.50.50.60">
    <property type="entry name" value="FAD/NAD(P)-binding domain"/>
    <property type="match status" value="1"/>
</dbReference>
<dbReference type="STRING" id="266779.Meso_2556"/>
<feature type="domain" description="FAD-dependent oxidoreductase 2 FAD-binding" evidence="12">
    <location>
        <begin position="14"/>
        <end position="379"/>
    </location>
</feature>
<comment type="catalytic activity">
    <reaction evidence="9">
        <text>L-aspartate + O2 = iminosuccinate + H2O2</text>
        <dbReference type="Rhea" id="RHEA:25876"/>
        <dbReference type="ChEBI" id="CHEBI:15379"/>
        <dbReference type="ChEBI" id="CHEBI:16240"/>
        <dbReference type="ChEBI" id="CHEBI:29991"/>
        <dbReference type="ChEBI" id="CHEBI:77875"/>
        <dbReference type="EC" id="1.4.3.16"/>
    </reaction>
    <physiologicalReaction direction="left-to-right" evidence="9">
        <dbReference type="Rhea" id="RHEA:25877"/>
    </physiologicalReaction>
</comment>
<evidence type="ECO:0000256" key="9">
    <source>
        <dbReference type="ARBA" id="ARBA00048305"/>
    </source>
</evidence>
<evidence type="ECO:0000256" key="4">
    <source>
        <dbReference type="ARBA" id="ARBA00012173"/>
    </source>
</evidence>
<proteinExistence type="inferred from homology"/>
<keyword evidence="7 11" id="KW-0274">FAD</keyword>
<dbReference type="eggNOG" id="COG0029">
    <property type="taxonomic scope" value="Bacteria"/>
</dbReference>
<dbReference type="NCBIfam" id="NF005701">
    <property type="entry name" value="PRK07512.1"/>
    <property type="match status" value="1"/>
</dbReference>
<dbReference type="EMBL" id="CP000390">
    <property type="protein sequence ID" value="ABG63940.1"/>
    <property type="molecule type" value="Genomic_DNA"/>
</dbReference>
<evidence type="ECO:0000259" key="12">
    <source>
        <dbReference type="Pfam" id="PF00890"/>
    </source>
</evidence>
<evidence type="ECO:0000259" key="13">
    <source>
        <dbReference type="Pfam" id="PF02910"/>
    </source>
</evidence>
<dbReference type="PANTHER" id="PTHR42716">
    <property type="entry name" value="L-ASPARTATE OXIDASE"/>
    <property type="match status" value="1"/>
</dbReference>
<dbReference type="AlphaFoldDB" id="Q11F85"/>
<evidence type="ECO:0000256" key="7">
    <source>
        <dbReference type="ARBA" id="ARBA00022827"/>
    </source>
</evidence>
<dbReference type="InterPro" id="IPR015939">
    <property type="entry name" value="Fum_Rdtase/Succ_DH_flav-like_C"/>
</dbReference>
<dbReference type="Pfam" id="PF00890">
    <property type="entry name" value="FAD_binding_2"/>
    <property type="match status" value="1"/>
</dbReference>
<accession>Q11F85</accession>
<reference evidence="14" key="1">
    <citation type="submission" date="2006-06" db="EMBL/GenBank/DDBJ databases">
        <title>Complete sequence of chromosome of Chelativorans sp. BNC1.</title>
        <authorList>
            <consortium name="US DOE Joint Genome Institute"/>
            <person name="Copeland A."/>
            <person name="Lucas S."/>
            <person name="Lapidus A."/>
            <person name="Barry K."/>
            <person name="Detter J.C."/>
            <person name="Glavina del Rio T."/>
            <person name="Hammon N."/>
            <person name="Israni S."/>
            <person name="Dalin E."/>
            <person name="Tice H."/>
            <person name="Pitluck S."/>
            <person name="Chertkov O."/>
            <person name="Brettin T."/>
            <person name="Bruce D."/>
            <person name="Han C."/>
            <person name="Tapia R."/>
            <person name="Gilna P."/>
            <person name="Schmutz J."/>
            <person name="Larimer F."/>
            <person name="Land M."/>
            <person name="Hauser L."/>
            <person name="Kyrpides N."/>
            <person name="Mikhailova N."/>
            <person name="Richardson P."/>
        </authorList>
    </citation>
    <scope>NUCLEOTIDE SEQUENCE</scope>
    <source>
        <strain evidence="14">BNC1</strain>
    </source>
</reference>
<dbReference type="GO" id="GO:0034628">
    <property type="term" value="P:'de novo' NAD+ biosynthetic process from L-aspartate"/>
    <property type="evidence" value="ECO:0007669"/>
    <property type="project" value="TreeGrafter"/>
</dbReference>